<organism evidence="1 2">
    <name type="scientific">Faecalibacterium prausnitzii M21/2</name>
    <dbReference type="NCBI Taxonomy" id="411485"/>
    <lineage>
        <taxon>Bacteria</taxon>
        <taxon>Bacillati</taxon>
        <taxon>Bacillota</taxon>
        <taxon>Clostridia</taxon>
        <taxon>Eubacteriales</taxon>
        <taxon>Oscillospiraceae</taxon>
        <taxon>Faecalibacterium</taxon>
    </lineage>
</organism>
<reference evidence="1 2" key="2">
    <citation type="submission" date="2007-09" db="EMBL/GenBank/DDBJ databases">
        <authorList>
            <person name="Fulton L."/>
            <person name="Clifton S."/>
            <person name="Fulton B."/>
            <person name="Xu J."/>
            <person name="Minx P."/>
            <person name="Pepin K.H."/>
            <person name="Johnson M."/>
            <person name="Thiruvilangam P."/>
            <person name="Bhonagiri V."/>
            <person name="Nash W.E."/>
            <person name="Mardis E.R."/>
            <person name="Wilson R.K."/>
        </authorList>
    </citation>
    <scope>NUCLEOTIDE SEQUENCE [LARGE SCALE GENOMIC DNA]</scope>
    <source>
        <strain evidence="1 2">M21/2</strain>
    </source>
</reference>
<dbReference type="EMBL" id="ABED02000025">
    <property type="protein sequence ID" value="EDP21733.1"/>
    <property type="molecule type" value="Genomic_DNA"/>
</dbReference>
<dbReference type="Proteomes" id="UP000005945">
    <property type="component" value="Unassembled WGS sequence"/>
</dbReference>
<gene>
    <name evidence="1" type="ORF">FAEPRAM212_01554</name>
</gene>
<reference evidence="1 2" key="1">
    <citation type="submission" date="2007-09" db="EMBL/GenBank/DDBJ databases">
        <title>Draft genome sequence of Faecalibacterium prausnitzii M21/2.</title>
        <authorList>
            <person name="Sudarsanam P."/>
            <person name="Ley R."/>
            <person name="Guruge J."/>
            <person name="Turnbaugh P.J."/>
            <person name="Mahowald M."/>
            <person name="Liep D."/>
            <person name="Gordon J."/>
        </authorList>
    </citation>
    <scope>NUCLEOTIDE SEQUENCE [LARGE SCALE GENOMIC DNA]</scope>
    <source>
        <strain evidence="1 2">M21/2</strain>
    </source>
</reference>
<comment type="caution">
    <text evidence="1">The sequence shown here is derived from an EMBL/GenBank/DDBJ whole genome shotgun (WGS) entry which is preliminary data.</text>
</comment>
<dbReference type="GeneID" id="75068337"/>
<evidence type="ECO:0008006" key="3">
    <source>
        <dbReference type="Google" id="ProtNLM"/>
    </source>
</evidence>
<dbReference type="AlphaFoldDB" id="A8SB38"/>
<dbReference type="SUPFAM" id="SSF160719">
    <property type="entry name" value="gpW/gp25-like"/>
    <property type="match status" value="1"/>
</dbReference>
<evidence type="ECO:0000313" key="1">
    <source>
        <dbReference type="EMBL" id="EDP21733.1"/>
    </source>
</evidence>
<dbReference type="RefSeq" id="WP_005923690.1">
    <property type="nucleotide sequence ID" value="NZ_DS483500.1"/>
</dbReference>
<dbReference type="Gene3D" id="3.10.450.40">
    <property type="match status" value="1"/>
</dbReference>
<accession>A8SB38</accession>
<sequence length="105" mass="11680">MSSLLDLANSEFEYEGQASYDRKQNLLQQLRLLTSTRKGSVPLDRDLGLDFSFVDRPIGVVRSLYAAQITEAISKYIPSLKIVEIKWSGGADGHFYPRVVVSDAG</sequence>
<dbReference type="HOGENOM" id="CLU_170883_2_0_9"/>
<protein>
    <recommendedName>
        <fullName evidence="3">Lysozyme</fullName>
    </recommendedName>
</protein>
<evidence type="ECO:0000313" key="2">
    <source>
        <dbReference type="Proteomes" id="UP000005945"/>
    </source>
</evidence>
<proteinExistence type="predicted"/>
<name>A8SB38_9FIRM</name>